<reference evidence="4 5" key="2">
    <citation type="journal article" date="2021" name="Curr. Genet.">
        <title>Genetic response to nitrogen starvation in the aggressive Eucalyptus foliar pathogen Teratosphaeria destructans.</title>
        <authorList>
            <person name="Havenga M."/>
            <person name="Wingfield B.D."/>
            <person name="Wingfield M.J."/>
            <person name="Dreyer L.L."/>
            <person name="Roets F."/>
            <person name="Aylward J."/>
        </authorList>
    </citation>
    <scope>NUCLEOTIDE SEQUENCE [LARGE SCALE GENOMIC DNA]</scope>
    <source>
        <strain evidence="4">CMW44962</strain>
    </source>
</reference>
<feature type="region of interest" description="Disordered" evidence="1">
    <location>
        <begin position="23"/>
        <end position="49"/>
    </location>
</feature>
<reference evidence="4 5" key="1">
    <citation type="journal article" date="2018" name="IMA Fungus">
        <title>IMA Genome-F 10: Nine draft genome sequences of Claviceps purpurea s.lat., including C. arundinis, C. humidiphila, and C. cf. spartinae, pseudomolecules for the pitch canker pathogen Fusarium circinatum, draft genome of Davidsoniella eucalypti, Grosmannia galeiformis, Quambalaria eucalypti, and Teratosphaeria destructans.</title>
        <authorList>
            <person name="Wingfield B.D."/>
            <person name="Liu M."/>
            <person name="Nguyen H.D."/>
            <person name="Lane F.A."/>
            <person name="Morgan S.W."/>
            <person name="De Vos L."/>
            <person name="Wilken P.M."/>
            <person name="Duong T.A."/>
            <person name="Aylward J."/>
            <person name="Coetzee M.P."/>
            <person name="Dadej K."/>
            <person name="De Beer Z.W."/>
            <person name="Findlay W."/>
            <person name="Havenga M."/>
            <person name="Kolarik M."/>
            <person name="Menzies J.G."/>
            <person name="Naidoo K."/>
            <person name="Pochopski O."/>
            <person name="Shoukouhi P."/>
            <person name="Santana Q.C."/>
            <person name="Seifert K.A."/>
            <person name="Soal N."/>
            <person name="Steenkamp E.T."/>
            <person name="Tatham C.T."/>
            <person name="van der Nest M.A."/>
            <person name="Wingfield M.J."/>
        </authorList>
    </citation>
    <scope>NUCLEOTIDE SEQUENCE [LARGE SCALE GENOMIC DNA]</scope>
    <source>
        <strain evidence="4">CMW44962</strain>
    </source>
</reference>
<evidence type="ECO:0000256" key="1">
    <source>
        <dbReference type="SAM" id="MobiDB-lite"/>
    </source>
</evidence>
<keyword evidence="2" id="KW-0732">Signal</keyword>
<feature type="domain" description="Ecp2 effector protein-like" evidence="3">
    <location>
        <begin position="51"/>
        <end position="147"/>
    </location>
</feature>
<sequence>MYFNFAALVALLPALGAATSYLRPSSDGDSGNDAINLKARNVGSGGPGRNTCDGASFNPVLQPDENKPLVADCQDMLNDIQQDREWIVSQNSTRTLVTKGTCAFNAMVEGSVGNLKGVVGNQDVIDITNDSITKFGSDGHVAAYGSFGVLVNAAGVCRATCLAMTQRR</sequence>
<feature type="signal peptide" evidence="2">
    <location>
        <begin position="1"/>
        <end position="18"/>
    </location>
</feature>
<dbReference type="OrthoDB" id="3648775at2759"/>
<keyword evidence="5" id="KW-1185">Reference proteome</keyword>
<dbReference type="EMBL" id="RIBY02001379">
    <property type="protein sequence ID" value="KAH9829342.1"/>
    <property type="molecule type" value="Genomic_DNA"/>
</dbReference>
<evidence type="ECO:0000259" key="3">
    <source>
        <dbReference type="Pfam" id="PF14856"/>
    </source>
</evidence>
<comment type="caution">
    <text evidence="4">The sequence shown here is derived from an EMBL/GenBank/DDBJ whole genome shotgun (WGS) entry which is preliminary data.</text>
</comment>
<protein>
    <submittedName>
        <fullName evidence="4">ECP2 protein</fullName>
    </submittedName>
</protein>
<evidence type="ECO:0000313" key="5">
    <source>
        <dbReference type="Proteomes" id="UP001138500"/>
    </source>
</evidence>
<organism evidence="4 5">
    <name type="scientific">Teratosphaeria destructans</name>
    <dbReference type="NCBI Taxonomy" id="418781"/>
    <lineage>
        <taxon>Eukaryota</taxon>
        <taxon>Fungi</taxon>
        <taxon>Dikarya</taxon>
        <taxon>Ascomycota</taxon>
        <taxon>Pezizomycotina</taxon>
        <taxon>Dothideomycetes</taxon>
        <taxon>Dothideomycetidae</taxon>
        <taxon>Mycosphaerellales</taxon>
        <taxon>Teratosphaeriaceae</taxon>
        <taxon>Teratosphaeria</taxon>
    </lineage>
</organism>
<dbReference type="InterPro" id="IPR029226">
    <property type="entry name" value="Ecp2-like"/>
</dbReference>
<dbReference type="AlphaFoldDB" id="A0A9W7SUB4"/>
<evidence type="ECO:0000313" key="4">
    <source>
        <dbReference type="EMBL" id="KAH9829342.1"/>
    </source>
</evidence>
<gene>
    <name evidence="4" type="ORF">Tdes44962_MAKER09137</name>
</gene>
<name>A0A9W7SUB4_9PEZI</name>
<dbReference type="Proteomes" id="UP001138500">
    <property type="component" value="Unassembled WGS sequence"/>
</dbReference>
<feature type="chain" id="PRO_5040978368" evidence="2">
    <location>
        <begin position="19"/>
        <end position="168"/>
    </location>
</feature>
<dbReference type="Pfam" id="PF14856">
    <property type="entry name" value="Hce2"/>
    <property type="match status" value="1"/>
</dbReference>
<evidence type="ECO:0000256" key="2">
    <source>
        <dbReference type="SAM" id="SignalP"/>
    </source>
</evidence>
<accession>A0A9W7SUB4</accession>
<proteinExistence type="predicted"/>